<keyword evidence="6" id="KW-0472">Membrane</keyword>
<dbReference type="InterPro" id="IPR005017">
    <property type="entry name" value="OMPP1/FadL/TodX"/>
</dbReference>
<dbReference type="KEGG" id="hch:HCH_06950"/>
<proteinExistence type="inferred from homology"/>
<sequence>MKHFQDKVVRSLVTGAALALSNSALAAGFQLVEHSASGMGRAYAGEAAIADDASVLAANPAAMSLIDKSTFSGALSFIDPNVEVDGTRNIGPLPNLDAGKDSAAPSALVPAVYYVHPLNDQVTVGIGAFSNFGLETDYGNDYGASDIANKTSITTVNINPSIAYKLSDQFSVGFGINYVKAEAELLSTMPDGTGPLARAKNVDLSGDGDTWGWNAGVLWNLSQDTRLGLSYRSKLSIKLEGDIKSDTVAAFNDSGSLTVDLPDITELSLFQRINDQLAVHASVTYMGWENFDNLEVKLNSGLDQVLKEENWDDSIRYAIGATYNVDDNLTLRAGLALDETPVAEENRSLSIPDADRMWYSIGATYKVNANISVDAGYTHLNGDKVYLSEESTLGRFNGSSEGDANLYSVQLNWVM</sequence>
<comment type="subcellular location">
    <subcellularLocation>
        <location evidence="1">Cell outer membrane</location>
        <topology evidence="1">Multi-pass membrane protein</topology>
    </subcellularLocation>
</comment>
<dbReference type="PANTHER" id="PTHR35093:SF8">
    <property type="entry name" value="OUTER MEMBRANE PROTEIN NMB0088-RELATED"/>
    <property type="match status" value="1"/>
</dbReference>
<keyword evidence="7" id="KW-0998">Cell outer membrane</keyword>
<evidence type="ECO:0000256" key="8">
    <source>
        <dbReference type="SAM" id="SignalP"/>
    </source>
</evidence>
<dbReference type="EMBL" id="CP000155">
    <property type="protein sequence ID" value="ABC33567.1"/>
    <property type="molecule type" value="Genomic_DNA"/>
</dbReference>
<dbReference type="eggNOG" id="COG2067">
    <property type="taxonomic scope" value="Bacteria"/>
</dbReference>
<keyword evidence="5 8" id="KW-0732">Signal</keyword>
<dbReference type="Gene3D" id="2.40.160.60">
    <property type="entry name" value="Outer membrane protein transport protein (OMPP1/FadL/TodX)"/>
    <property type="match status" value="1"/>
</dbReference>
<evidence type="ECO:0000256" key="6">
    <source>
        <dbReference type="ARBA" id="ARBA00023136"/>
    </source>
</evidence>
<dbReference type="RefSeq" id="WP_011400617.1">
    <property type="nucleotide sequence ID" value="NC_007645.1"/>
</dbReference>
<evidence type="ECO:0000313" key="10">
    <source>
        <dbReference type="Proteomes" id="UP000000238"/>
    </source>
</evidence>
<keyword evidence="10" id="KW-1185">Reference proteome</keyword>
<comment type="similarity">
    <text evidence="2">Belongs to the OmpP1/FadL family.</text>
</comment>
<evidence type="ECO:0000256" key="2">
    <source>
        <dbReference type="ARBA" id="ARBA00008163"/>
    </source>
</evidence>
<evidence type="ECO:0000256" key="7">
    <source>
        <dbReference type="ARBA" id="ARBA00023237"/>
    </source>
</evidence>
<dbReference type="SUPFAM" id="SSF56935">
    <property type="entry name" value="Porins"/>
    <property type="match status" value="1"/>
</dbReference>
<feature type="signal peptide" evidence="8">
    <location>
        <begin position="1"/>
        <end position="26"/>
    </location>
</feature>
<feature type="chain" id="PRO_5004215110" evidence="8">
    <location>
        <begin position="27"/>
        <end position="415"/>
    </location>
</feature>
<dbReference type="GO" id="GO:0015483">
    <property type="term" value="F:long-chain fatty acid transporting porin activity"/>
    <property type="evidence" value="ECO:0007669"/>
    <property type="project" value="TreeGrafter"/>
</dbReference>
<name>Q2S707_HAHCH</name>
<gene>
    <name evidence="9" type="ordered locus">HCH_06950</name>
</gene>
<keyword evidence="4" id="KW-0812">Transmembrane</keyword>
<evidence type="ECO:0000256" key="4">
    <source>
        <dbReference type="ARBA" id="ARBA00022692"/>
    </source>
</evidence>
<reference evidence="9 10" key="1">
    <citation type="journal article" date="2005" name="Nucleic Acids Res.">
        <title>Genomic blueprint of Hahella chejuensis, a marine microbe producing an algicidal agent.</title>
        <authorList>
            <person name="Jeong H."/>
            <person name="Yim J.H."/>
            <person name="Lee C."/>
            <person name="Choi S.-H."/>
            <person name="Park Y.K."/>
            <person name="Yoon S.H."/>
            <person name="Hur C.-G."/>
            <person name="Kang H.-Y."/>
            <person name="Kim D."/>
            <person name="Lee H.H."/>
            <person name="Park K.H."/>
            <person name="Park S.-H."/>
            <person name="Park H.-S."/>
            <person name="Lee H.K."/>
            <person name="Oh T.K."/>
            <person name="Kim J.F."/>
        </authorList>
    </citation>
    <scope>NUCLEOTIDE SEQUENCE [LARGE SCALE GENOMIC DNA]</scope>
    <source>
        <strain evidence="9 10">KCTC 2396</strain>
    </source>
</reference>
<evidence type="ECO:0000256" key="1">
    <source>
        <dbReference type="ARBA" id="ARBA00004571"/>
    </source>
</evidence>
<dbReference type="OrthoDB" id="19849at2"/>
<evidence type="ECO:0000256" key="5">
    <source>
        <dbReference type="ARBA" id="ARBA00022729"/>
    </source>
</evidence>
<dbReference type="STRING" id="349521.HCH_06950"/>
<evidence type="ECO:0000256" key="3">
    <source>
        <dbReference type="ARBA" id="ARBA00022452"/>
    </source>
</evidence>
<accession>Q2S707</accession>
<dbReference type="AlphaFoldDB" id="Q2S707"/>
<keyword evidence="3" id="KW-1134">Transmembrane beta strand</keyword>
<dbReference type="HOGENOM" id="CLU_035981_0_0_6"/>
<dbReference type="Proteomes" id="UP000000238">
    <property type="component" value="Chromosome"/>
</dbReference>
<protein>
    <submittedName>
        <fullName evidence="9">Long-chain fatty acid transport protein</fullName>
    </submittedName>
</protein>
<dbReference type="PANTHER" id="PTHR35093">
    <property type="entry name" value="OUTER MEMBRANE PROTEIN NMB0088-RELATED"/>
    <property type="match status" value="1"/>
</dbReference>
<dbReference type="Pfam" id="PF03349">
    <property type="entry name" value="Toluene_X"/>
    <property type="match status" value="1"/>
</dbReference>
<organism evidence="9 10">
    <name type="scientific">Hahella chejuensis (strain KCTC 2396)</name>
    <dbReference type="NCBI Taxonomy" id="349521"/>
    <lineage>
        <taxon>Bacteria</taxon>
        <taxon>Pseudomonadati</taxon>
        <taxon>Pseudomonadota</taxon>
        <taxon>Gammaproteobacteria</taxon>
        <taxon>Oceanospirillales</taxon>
        <taxon>Hahellaceae</taxon>
        <taxon>Hahella</taxon>
    </lineage>
</organism>
<dbReference type="GO" id="GO:0009279">
    <property type="term" value="C:cell outer membrane"/>
    <property type="evidence" value="ECO:0007669"/>
    <property type="project" value="UniProtKB-SubCell"/>
</dbReference>
<evidence type="ECO:0000313" key="9">
    <source>
        <dbReference type="EMBL" id="ABC33567.1"/>
    </source>
</evidence>